<dbReference type="RefSeq" id="WP_043708915.1">
    <property type="nucleotide sequence ID" value="NZ_JALOCT010000003.1"/>
</dbReference>
<feature type="transmembrane region" description="Helical" evidence="7">
    <location>
        <begin position="405"/>
        <end position="427"/>
    </location>
</feature>
<dbReference type="Gene3D" id="1.20.1250.20">
    <property type="entry name" value="MFS general substrate transporter like domains"/>
    <property type="match status" value="2"/>
</dbReference>
<dbReference type="eggNOG" id="COG2814">
    <property type="taxonomic scope" value="Bacteria"/>
</dbReference>
<evidence type="ECO:0000256" key="3">
    <source>
        <dbReference type="ARBA" id="ARBA00022475"/>
    </source>
</evidence>
<reference evidence="9 10" key="1">
    <citation type="journal article" date="2015" name="Microbiology (Mosc.)">
        <title>Genomics of the Weissella cibaria species with an examination of its metabolic traits.</title>
        <authorList>
            <person name="Lynch K.M."/>
            <person name="Lucid A."/>
            <person name="Arendt E.K."/>
            <person name="Sleator R.D."/>
            <person name="Lucey B."/>
            <person name="Coffey A."/>
        </authorList>
    </citation>
    <scope>NUCLEOTIDE SEQUENCE [LARGE SCALE GENOMIC DNA]</scope>
    <source>
        <strain evidence="9 10">MG1</strain>
    </source>
</reference>
<keyword evidence="10" id="KW-1185">Reference proteome</keyword>
<comment type="caution">
    <text evidence="9">The sequence shown here is derived from an EMBL/GenBank/DDBJ whole genome shotgun (WGS) entry which is preliminary data.</text>
</comment>
<feature type="transmembrane region" description="Helical" evidence="7">
    <location>
        <begin position="140"/>
        <end position="162"/>
    </location>
</feature>
<gene>
    <name evidence="9" type="primary">hsrA_5</name>
    <name evidence="9" type="ORF">QX99_00441</name>
</gene>
<feature type="domain" description="Major facilitator superfamily (MFS) profile" evidence="8">
    <location>
        <begin position="16"/>
        <end position="462"/>
    </location>
</feature>
<keyword evidence="4 7" id="KW-0812">Transmembrane</keyword>
<dbReference type="CDD" id="cd17503">
    <property type="entry name" value="MFS_LmrB_MDR_like"/>
    <property type="match status" value="1"/>
</dbReference>
<accession>A0A0D1KAX2</accession>
<feature type="transmembrane region" description="Helical" evidence="7">
    <location>
        <begin position="107"/>
        <end position="128"/>
    </location>
</feature>
<dbReference type="SUPFAM" id="SSF103473">
    <property type="entry name" value="MFS general substrate transporter"/>
    <property type="match status" value="1"/>
</dbReference>
<feature type="transmembrane region" description="Helical" evidence="7">
    <location>
        <begin position="12"/>
        <end position="34"/>
    </location>
</feature>
<keyword evidence="5 7" id="KW-1133">Transmembrane helix</keyword>
<feature type="transmembrane region" description="Helical" evidence="7">
    <location>
        <begin position="361"/>
        <end position="384"/>
    </location>
</feature>
<dbReference type="PROSITE" id="PS50850">
    <property type="entry name" value="MFS"/>
    <property type="match status" value="1"/>
</dbReference>
<dbReference type="Proteomes" id="UP000032287">
    <property type="component" value="Unassembled WGS sequence"/>
</dbReference>
<dbReference type="InterPro" id="IPR011701">
    <property type="entry name" value="MFS"/>
</dbReference>
<dbReference type="GO" id="GO:0022857">
    <property type="term" value="F:transmembrane transporter activity"/>
    <property type="evidence" value="ECO:0007669"/>
    <property type="project" value="InterPro"/>
</dbReference>
<evidence type="ECO:0000313" key="9">
    <source>
        <dbReference type="EMBL" id="KIU21754.1"/>
    </source>
</evidence>
<sequence>MDEKKTTALPKHVVNMAWVLVLGAFAPMLDATMVNIAVNDLARDFGASLSTIQWVITGYVLATAVAVPFAGWLVNRFSGKWVFLVAEIAFGVFSLASALAWNIDSLIVFRLFQGAAAGMLTPLLTTLLVDLAGSAAMGRLMAVVGLPIMLGPILGPVIGGIVLEYASWRWIFYINVPIVILATILIAWKLPTFEAKNRQARFDVVGVTLLAAISSTIIYGIVQASTKGDFTNATTVAYVLAGIALMVVYGVYAHFKGERAILPIRLFTRKNFTAAMVGMVVGGVATNGAMLLLPLLFQNLRGDSVIVAGLSLIPQGVGMLVARPIVGKLIDRIGARYVTIVSLAITLIGTIPFAYFDGKTAYWLVAVILFVRGIGAGGILSPLMTDAFVGGDKRDSGAISVASRTFQNIGGAFGSAVIATIVAGYMTTHTSIAAGYQTGFAWTAGLSLLIIIPAVFLTNHLSKK</sequence>
<dbReference type="PANTHER" id="PTHR42718">
    <property type="entry name" value="MAJOR FACILITATOR SUPERFAMILY MULTIDRUG TRANSPORTER MFSC"/>
    <property type="match status" value="1"/>
</dbReference>
<feature type="transmembrane region" description="Helical" evidence="7">
    <location>
        <begin position="168"/>
        <end position="188"/>
    </location>
</feature>
<name>A0A0D1KAX2_9LACO</name>
<dbReference type="Pfam" id="PF07690">
    <property type="entry name" value="MFS_1"/>
    <property type="match status" value="1"/>
</dbReference>
<dbReference type="AlphaFoldDB" id="A0A0D1KAX2"/>
<proteinExistence type="predicted"/>
<feature type="transmembrane region" description="Helical" evidence="7">
    <location>
        <begin position="54"/>
        <end position="74"/>
    </location>
</feature>
<keyword evidence="3" id="KW-1003">Cell membrane</keyword>
<evidence type="ECO:0000256" key="7">
    <source>
        <dbReference type="SAM" id="Phobius"/>
    </source>
</evidence>
<feature type="transmembrane region" description="Helical" evidence="7">
    <location>
        <begin position="200"/>
        <end position="221"/>
    </location>
</feature>
<comment type="subcellular location">
    <subcellularLocation>
        <location evidence="1">Cell membrane</location>
        <topology evidence="1">Multi-pass membrane protein</topology>
    </subcellularLocation>
</comment>
<dbReference type="STRING" id="137591.AO080_00105"/>
<feature type="transmembrane region" description="Helical" evidence="7">
    <location>
        <begin position="305"/>
        <end position="322"/>
    </location>
</feature>
<dbReference type="PANTHER" id="PTHR42718:SF46">
    <property type="entry name" value="BLR6921 PROTEIN"/>
    <property type="match status" value="1"/>
</dbReference>
<dbReference type="NCBIfam" id="TIGR00711">
    <property type="entry name" value="efflux_EmrB"/>
    <property type="match status" value="1"/>
</dbReference>
<evidence type="ECO:0000256" key="4">
    <source>
        <dbReference type="ARBA" id="ARBA00022692"/>
    </source>
</evidence>
<dbReference type="PATRIC" id="fig|137591.25.peg.427"/>
<feature type="transmembrane region" description="Helical" evidence="7">
    <location>
        <begin position="334"/>
        <end position="355"/>
    </location>
</feature>
<organism evidence="9 10">
    <name type="scientific">Weissella cibaria</name>
    <dbReference type="NCBI Taxonomy" id="137591"/>
    <lineage>
        <taxon>Bacteria</taxon>
        <taxon>Bacillati</taxon>
        <taxon>Bacillota</taxon>
        <taxon>Bacilli</taxon>
        <taxon>Lactobacillales</taxon>
        <taxon>Lactobacillaceae</taxon>
        <taxon>Weissella</taxon>
    </lineage>
</organism>
<dbReference type="EMBL" id="JWHU01000006">
    <property type="protein sequence ID" value="KIU21754.1"/>
    <property type="molecule type" value="Genomic_DNA"/>
</dbReference>
<keyword evidence="6 7" id="KW-0472">Membrane</keyword>
<keyword evidence="2" id="KW-0813">Transport</keyword>
<evidence type="ECO:0000259" key="8">
    <source>
        <dbReference type="PROSITE" id="PS50850"/>
    </source>
</evidence>
<evidence type="ECO:0000256" key="1">
    <source>
        <dbReference type="ARBA" id="ARBA00004651"/>
    </source>
</evidence>
<feature type="transmembrane region" description="Helical" evidence="7">
    <location>
        <begin position="81"/>
        <end position="101"/>
    </location>
</feature>
<feature type="transmembrane region" description="Helical" evidence="7">
    <location>
        <begin position="272"/>
        <end position="293"/>
    </location>
</feature>
<dbReference type="GO" id="GO:0005886">
    <property type="term" value="C:plasma membrane"/>
    <property type="evidence" value="ECO:0007669"/>
    <property type="project" value="UniProtKB-SubCell"/>
</dbReference>
<evidence type="ECO:0000256" key="2">
    <source>
        <dbReference type="ARBA" id="ARBA00022448"/>
    </source>
</evidence>
<evidence type="ECO:0000313" key="10">
    <source>
        <dbReference type="Proteomes" id="UP000032287"/>
    </source>
</evidence>
<feature type="transmembrane region" description="Helical" evidence="7">
    <location>
        <begin position="439"/>
        <end position="458"/>
    </location>
</feature>
<evidence type="ECO:0000256" key="6">
    <source>
        <dbReference type="ARBA" id="ARBA00023136"/>
    </source>
</evidence>
<dbReference type="PRINTS" id="PR01036">
    <property type="entry name" value="TCRTETB"/>
</dbReference>
<dbReference type="InterPro" id="IPR004638">
    <property type="entry name" value="EmrB-like"/>
</dbReference>
<protein>
    <submittedName>
        <fullName evidence="9">HsrA_5 protein</fullName>
    </submittedName>
</protein>
<feature type="transmembrane region" description="Helical" evidence="7">
    <location>
        <begin position="233"/>
        <end position="252"/>
    </location>
</feature>
<dbReference type="InterPro" id="IPR020846">
    <property type="entry name" value="MFS_dom"/>
</dbReference>
<evidence type="ECO:0000256" key="5">
    <source>
        <dbReference type="ARBA" id="ARBA00022989"/>
    </source>
</evidence>
<dbReference type="InterPro" id="IPR036259">
    <property type="entry name" value="MFS_trans_sf"/>
</dbReference>